<reference evidence="1" key="1">
    <citation type="submission" date="2022-10" db="EMBL/GenBank/DDBJ databases">
        <authorList>
            <person name="Chen Y."/>
            <person name="Dougan E. K."/>
            <person name="Chan C."/>
            <person name="Rhodes N."/>
            <person name="Thang M."/>
        </authorList>
    </citation>
    <scope>NUCLEOTIDE SEQUENCE</scope>
</reference>
<reference evidence="2" key="2">
    <citation type="submission" date="2024-04" db="EMBL/GenBank/DDBJ databases">
        <authorList>
            <person name="Chen Y."/>
            <person name="Shah S."/>
            <person name="Dougan E. K."/>
            <person name="Thang M."/>
            <person name="Chan C."/>
        </authorList>
    </citation>
    <scope>NUCLEOTIDE SEQUENCE [LARGE SCALE GENOMIC DNA]</scope>
</reference>
<comment type="caution">
    <text evidence="1">The sequence shown here is derived from an EMBL/GenBank/DDBJ whole genome shotgun (WGS) entry which is preliminary data.</text>
</comment>
<accession>A0A9P1BRK9</accession>
<dbReference type="Proteomes" id="UP001152797">
    <property type="component" value="Unassembled WGS sequence"/>
</dbReference>
<sequence>MKLTFWKLEAAFDATLCNATLFAGGGSGAASYRCSQSIFLMDILFNPDPSVPIRQSSINDLGERYYKEPNPYHGTLKVCVPPDWMQHSCSKSRAKPISPPENTLAFLLSMFRDIDDEEKVLEWKRHLLSVNVQYIVANSEDQIYFLSANERQDLKSNKVTEAFVDTSITLHKRVLSNPSLLQLLLESDEVKGNPFDSWAKLQILVQKSKTAKNIEWYDGWQNNYLSQDLLTWRGLKDGLNGKGTVDLFVGQMDLRLHLQQHVPVHVPELDSTQEARSVLPVTVLAAKKNGGGKEAVEKAPVFEEETVKKIDNTTKMQQAFAATAFGEWRGQVDAETRQITKLVAIYLDTKTVGEAATQPAVRMPPLREGRHNRLFSAAIALRWNEEDKSLHEGDGIVIQDGGLWSSLMSALKTPTNASLPKPKITKYLLWSEQSLRARKTRDKGAQLTQIERLQVILPEDEAETWRMTLAKKKLLFGPAGFIKVGSKGEPQPPESKTSILA</sequence>
<dbReference type="EMBL" id="CAMXCT030000401">
    <property type="protein sequence ID" value="CAL4765599.1"/>
    <property type="molecule type" value="Genomic_DNA"/>
</dbReference>
<keyword evidence="3" id="KW-1185">Reference proteome</keyword>
<protein>
    <submittedName>
        <fullName evidence="1">Uncharacterized protein</fullName>
    </submittedName>
</protein>
<evidence type="ECO:0000313" key="3">
    <source>
        <dbReference type="Proteomes" id="UP001152797"/>
    </source>
</evidence>
<evidence type="ECO:0000313" key="2">
    <source>
        <dbReference type="EMBL" id="CAL1131662.1"/>
    </source>
</evidence>
<dbReference type="AlphaFoldDB" id="A0A9P1BRK9"/>
<gene>
    <name evidence="1" type="ORF">C1SCF055_LOCUS6350</name>
</gene>
<proteinExistence type="predicted"/>
<name>A0A9P1BRK9_9DINO</name>
<organism evidence="1">
    <name type="scientific">Cladocopium goreaui</name>
    <dbReference type="NCBI Taxonomy" id="2562237"/>
    <lineage>
        <taxon>Eukaryota</taxon>
        <taxon>Sar</taxon>
        <taxon>Alveolata</taxon>
        <taxon>Dinophyceae</taxon>
        <taxon>Suessiales</taxon>
        <taxon>Symbiodiniaceae</taxon>
        <taxon>Cladocopium</taxon>
    </lineage>
</organism>
<dbReference type="EMBL" id="CAMXCT010000401">
    <property type="protein sequence ID" value="CAI3978287.1"/>
    <property type="molecule type" value="Genomic_DNA"/>
</dbReference>
<evidence type="ECO:0000313" key="1">
    <source>
        <dbReference type="EMBL" id="CAI3978287.1"/>
    </source>
</evidence>
<dbReference type="EMBL" id="CAMXCT020000401">
    <property type="protein sequence ID" value="CAL1131662.1"/>
    <property type="molecule type" value="Genomic_DNA"/>
</dbReference>